<organism evidence="2 3">
    <name type="scientific">Trema orientale</name>
    <name type="common">Charcoal tree</name>
    <name type="synonym">Celtis orientalis</name>
    <dbReference type="NCBI Taxonomy" id="63057"/>
    <lineage>
        <taxon>Eukaryota</taxon>
        <taxon>Viridiplantae</taxon>
        <taxon>Streptophyta</taxon>
        <taxon>Embryophyta</taxon>
        <taxon>Tracheophyta</taxon>
        <taxon>Spermatophyta</taxon>
        <taxon>Magnoliopsida</taxon>
        <taxon>eudicotyledons</taxon>
        <taxon>Gunneridae</taxon>
        <taxon>Pentapetalae</taxon>
        <taxon>rosids</taxon>
        <taxon>fabids</taxon>
        <taxon>Rosales</taxon>
        <taxon>Cannabaceae</taxon>
        <taxon>Trema</taxon>
    </lineage>
</organism>
<dbReference type="Proteomes" id="UP000237000">
    <property type="component" value="Unassembled WGS sequence"/>
</dbReference>
<evidence type="ECO:0000256" key="1">
    <source>
        <dbReference type="SAM" id="MobiDB-lite"/>
    </source>
</evidence>
<accession>A0A2P5CGA9</accession>
<evidence type="ECO:0000313" key="3">
    <source>
        <dbReference type="Proteomes" id="UP000237000"/>
    </source>
</evidence>
<dbReference type="InParanoid" id="A0A2P5CGA9"/>
<dbReference type="OrthoDB" id="1742965at2759"/>
<protein>
    <submittedName>
        <fullName evidence="2">Uncharacterized protein</fullName>
    </submittedName>
</protein>
<comment type="caution">
    <text evidence="2">The sequence shown here is derived from an EMBL/GenBank/DDBJ whole genome shotgun (WGS) entry which is preliminary data.</text>
</comment>
<sequence length="171" mass="19203">MEVSVLGAGMQHALTRSLPLSFPLTSSLSIRPKNSRLIYATTSTSTSTLVRERSSEQPNNGQVGVQRPHSKSYLSRKSAILEVQLSPDLDSALSSYGDVLKVQDLNAIIRHFGKRRRWRKLSQVLHVANRDFTWEIVYLIQFTWQHGLCKCCPAIICCDDGIIAHIINLLD</sequence>
<evidence type="ECO:0000313" key="2">
    <source>
        <dbReference type="EMBL" id="PON60089.1"/>
    </source>
</evidence>
<feature type="region of interest" description="Disordered" evidence="1">
    <location>
        <begin position="48"/>
        <end position="70"/>
    </location>
</feature>
<reference evidence="3" key="1">
    <citation type="submission" date="2016-06" db="EMBL/GenBank/DDBJ databases">
        <title>Parallel loss of symbiosis genes in relatives of nitrogen-fixing non-legume Parasponia.</title>
        <authorList>
            <person name="Van Velzen R."/>
            <person name="Holmer R."/>
            <person name="Bu F."/>
            <person name="Rutten L."/>
            <person name="Van Zeijl A."/>
            <person name="Liu W."/>
            <person name="Santuari L."/>
            <person name="Cao Q."/>
            <person name="Sharma T."/>
            <person name="Shen D."/>
            <person name="Roswanjaya Y."/>
            <person name="Wardhani T."/>
            <person name="Kalhor M.S."/>
            <person name="Jansen J."/>
            <person name="Van den Hoogen J."/>
            <person name="Gungor B."/>
            <person name="Hartog M."/>
            <person name="Hontelez J."/>
            <person name="Verver J."/>
            <person name="Yang W.-C."/>
            <person name="Schijlen E."/>
            <person name="Repin R."/>
            <person name="Schilthuizen M."/>
            <person name="Schranz E."/>
            <person name="Heidstra R."/>
            <person name="Miyata K."/>
            <person name="Fedorova E."/>
            <person name="Kohlen W."/>
            <person name="Bisseling T."/>
            <person name="Smit S."/>
            <person name="Geurts R."/>
        </authorList>
    </citation>
    <scope>NUCLEOTIDE SEQUENCE [LARGE SCALE GENOMIC DNA]</scope>
    <source>
        <strain evidence="3">cv. RG33-2</strain>
    </source>
</reference>
<proteinExistence type="predicted"/>
<keyword evidence="3" id="KW-1185">Reference proteome</keyword>
<dbReference type="AlphaFoldDB" id="A0A2P5CGA9"/>
<gene>
    <name evidence="2" type="ORF">TorRG33x02_285730</name>
</gene>
<name>A0A2P5CGA9_TREOI</name>
<dbReference type="EMBL" id="JXTC01000368">
    <property type="protein sequence ID" value="PON60089.1"/>
    <property type="molecule type" value="Genomic_DNA"/>
</dbReference>
<dbReference type="STRING" id="63057.A0A2P5CGA9"/>